<dbReference type="InterPro" id="IPR050546">
    <property type="entry name" value="Glycosyl_Hydrlase_16"/>
</dbReference>
<keyword evidence="15" id="KW-0961">Cell wall biogenesis/degradation</keyword>
<evidence type="ECO:0000256" key="21">
    <source>
        <dbReference type="SAM" id="SignalP"/>
    </source>
</evidence>
<dbReference type="FunFam" id="2.60.120.200:FF:000152">
    <property type="entry name" value="Cell wall glucanase"/>
    <property type="match status" value="1"/>
</dbReference>
<protein>
    <recommendedName>
        <fullName evidence="4">chitinase</fullName>
        <ecNumber evidence="4">3.2.1.14</ecNumber>
    </recommendedName>
</protein>
<evidence type="ECO:0000256" key="14">
    <source>
        <dbReference type="ARBA" id="ARBA00023295"/>
    </source>
</evidence>
<comment type="subcellular location">
    <subcellularLocation>
        <location evidence="2">Cell envelope</location>
    </subcellularLocation>
    <subcellularLocation>
        <location evidence="3">Membrane</location>
        <topology evidence="3">Lipid-anchor</topology>
        <topology evidence="3">GPI-anchor</topology>
    </subcellularLocation>
</comment>
<proteinExistence type="inferred from homology"/>
<comment type="similarity">
    <text evidence="16">Belongs to the glycosyl hydrolase 16 family. CRH1 subfamily.</text>
</comment>
<keyword evidence="10" id="KW-0472">Membrane</keyword>
<dbReference type="GO" id="GO:0016757">
    <property type="term" value="F:glycosyltransferase activity"/>
    <property type="evidence" value="ECO:0007669"/>
    <property type="project" value="UniProtKB-KW"/>
</dbReference>
<evidence type="ECO:0000256" key="2">
    <source>
        <dbReference type="ARBA" id="ARBA00004196"/>
    </source>
</evidence>
<dbReference type="PIRSF" id="PIRSF037299">
    <property type="entry name" value="Glycosidase_CRH1_prd"/>
    <property type="match status" value="1"/>
</dbReference>
<dbReference type="Proteomes" id="UP000799438">
    <property type="component" value="Unassembled WGS sequence"/>
</dbReference>
<accession>A0A6A6BUI1</accession>
<evidence type="ECO:0000313" key="24">
    <source>
        <dbReference type="Proteomes" id="UP000799438"/>
    </source>
</evidence>
<keyword evidence="6" id="KW-0328">Glycosyltransferase</keyword>
<reference evidence="23" key="1">
    <citation type="journal article" date="2020" name="Stud. Mycol.">
        <title>101 Dothideomycetes genomes: a test case for predicting lifestyles and emergence of pathogens.</title>
        <authorList>
            <person name="Haridas S."/>
            <person name="Albert R."/>
            <person name="Binder M."/>
            <person name="Bloem J."/>
            <person name="Labutti K."/>
            <person name="Salamov A."/>
            <person name="Andreopoulos B."/>
            <person name="Baker S."/>
            <person name="Barry K."/>
            <person name="Bills G."/>
            <person name="Bluhm B."/>
            <person name="Cannon C."/>
            <person name="Castanera R."/>
            <person name="Culley D."/>
            <person name="Daum C."/>
            <person name="Ezra D."/>
            <person name="Gonzalez J."/>
            <person name="Henrissat B."/>
            <person name="Kuo A."/>
            <person name="Liang C."/>
            <person name="Lipzen A."/>
            <person name="Lutzoni F."/>
            <person name="Magnuson J."/>
            <person name="Mondo S."/>
            <person name="Nolan M."/>
            <person name="Ohm R."/>
            <person name="Pangilinan J."/>
            <person name="Park H.-J."/>
            <person name="Ramirez L."/>
            <person name="Alfaro M."/>
            <person name="Sun H."/>
            <person name="Tritt A."/>
            <person name="Yoshinaga Y."/>
            <person name="Zwiers L.-H."/>
            <person name="Turgeon B."/>
            <person name="Goodwin S."/>
            <person name="Spatafora J."/>
            <person name="Crous P."/>
            <person name="Grigoriev I."/>
        </authorList>
    </citation>
    <scope>NUCLEOTIDE SEQUENCE</scope>
    <source>
        <strain evidence="23">CBS 121167</strain>
    </source>
</reference>
<feature type="disulfide bond" evidence="19">
    <location>
        <begin position="27"/>
        <end position="35"/>
    </location>
</feature>
<dbReference type="InterPro" id="IPR000757">
    <property type="entry name" value="Beta-glucanase-like"/>
</dbReference>
<dbReference type="OrthoDB" id="4781at2759"/>
<evidence type="ECO:0000256" key="19">
    <source>
        <dbReference type="PIRSR" id="PIRSR037299-2"/>
    </source>
</evidence>
<organism evidence="23 24">
    <name type="scientific">Aplosporella prunicola CBS 121167</name>
    <dbReference type="NCBI Taxonomy" id="1176127"/>
    <lineage>
        <taxon>Eukaryota</taxon>
        <taxon>Fungi</taxon>
        <taxon>Dikarya</taxon>
        <taxon>Ascomycota</taxon>
        <taxon>Pezizomycotina</taxon>
        <taxon>Dothideomycetes</taxon>
        <taxon>Dothideomycetes incertae sedis</taxon>
        <taxon>Botryosphaeriales</taxon>
        <taxon>Aplosporellaceae</taxon>
        <taxon>Aplosporella</taxon>
    </lineage>
</organism>
<dbReference type="EMBL" id="ML995476">
    <property type="protein sequence ID" value="KAF2146311.1"/>
    <property type="molecule type" value="Genomic_DNA"/>
</dbReference>
<evidence type="ECO:0000256" key="8">
    <source>
        <dbReference type="ARBA" id="ARBA00022729"/>
    </source>
</evidence>
<dbReference type="AlphaFoldDB" id="A0A6A6BUI1"/>
<comment type="catalytic activity">
    <reaction evidence="1">
        <text>Random endo-hydrolysis of N-acetyl-beta-D-glucosaminide (1-&gt;4)-beta-linkages in chitin and chitodextrins.</text>
        <dbReference type="EC" id="3.2.1.14"/>
    </reaction>
</comment>
<evidence type="ECO:0000256" key="17">
    <source>
        <dbReference type="ARBA" id="ARBA00093308"/>
    </source>
</evidence>
<gene>
    <name evidence="23" type="ORF">K452DRAFT_243039</name>
</gene>
<keyword evidence="5" id="KW-0336">GPI-anchor</keyword>
<dbReference type="PANTHER" id="PTHR10963">
    <property type="entry name" value="GLYCOSYL HYDROLASE-RELATED"/>
    <property type="match status" value="1"/>
</dbReference>
<evidence type="ECO:0000259" key="22">
    <source>
        <dbReference type="PROSITE" id="PS51762"/>
    </source>
</evidence>
<keyword evidence="9 23" id="KW-0378">Hydrolase</keyword>
<feature type="region of interest" description="Disordered" evidence="20">
    <location>
        <begin position="274"/>
        <end position="293"/>
    </location>
</feature>
<evidence type="ECO:0000256" key="20">
    <source>
        <dbReference type="SAM" id="MobiDB-lite"/>
    </source>
</evidence>
<dbReference type="InterPro" id="IPR017168">
    <property type="entry name" value="CHR-like"/>
</dbReference>
<sequence length="338" mass="36144">MRVGSGVVLSLLSSFLPLAFAQTHSDCNPLEKSSCPSDTGLNAKSIKTDFTQGASDDWKVTAGEISYGSQGAEFTISESGQAPTIATNFYFLFGQMSIMMRAAPGTGIISSVVMESDDLDEIDLEWLGGNNAEVESNYFGKGNTSTYDRAVYHGMPDTQNRMHNYTIVWTSSFTTWYLDGTAVRTLNYQDAVAGQNYPQTPMNLRIGTWAGGDKNNDEGTIGWAGGVTNYNDGPFTMYVESVEIINYSPAESYSYGDNSGAWRSIDLEGGEVNSNQDGAYASPTTSNTATTSTRAGMWWTESAAAVQKAAGGAYMESANAGRCLVVAVVGVVAGLMLF</sequence>
<feature type="active site" description="Nucleophile" evidence="18">
    <location>
        <position position="121"/>
    </location>
</feature>
<evidence type="ECO:0000256" key="4">
    <source>
        <dbReference type="ARBA" id="ARBA00012729"/>
    </source>
</evidence>
<keyword evidence="24" id="KW-1185">Reference proteome</keyword>
<keyword evidence="12" id="KW-0325">Glycoprotein</keyword>
<dbReference type="GO" id="GO:0008843">
    <property type="term" value="F:endochitinase activity"/>
    <property type="evidence" value="ECO:0007669"/>
    <property type="project" value="UniProtKB-EC"/>
</dbReference>
<comment type="function">
    <text evidence="17">Dual chitinase/transglycosylase that plays a role in cell wall architecture. Chitinase and transglycosylase activities are coupled. Required for the polysaccharide cross-linking at the septa and the cell wall. More specifically, transfers chitin to 1,6-beta-glucan in the cell wall.</text>
</comment>
<name>A0A6A6BUI1_9PEZI</name>
<evidence type="ECO:0000256" key="18">
    <source>
        <dbReference type="PIRSR" id="PIRSR037299-1"/>
    </source>
</evidence>
<dbReference type="GO" id="GO:0009277">
    <property type="term" value="C:fungal-type cell wall"/>
    <property type="evidence" value="ECO:0007669"/>
    <property type="project" value="TreeGrafter"/>
</dbReference>
<feature type="domain" description="GH16" evidence="22">
    <location>
        <begin position="23"/>
        <end position="232"/>
    </location>
</feature>
<dbReference type="SUPFAM" id="SSF49899">
    <property type="entry name" value="Concanavalin A-like lectins/glucanases"/>
    <property type="match status" value="1"/>
</dbReference>
<evidence type="ECO:0000256" key="16">
    <source>
        <dbReference type="ARBA" id="ARBA00038074"/>
    </source>
</evidence>
<dbReference type="GO" id="GO:0031505">
    <property type="term" value="P:fungal-type cell wall organization"/>
    <property type="evidence" value="ECO:0007669"/>
    <property type="project" value="TreeGrafter"/>
</dbReference>
<feature type="compositionally biased region" description="Low complexity" evidence="20">
    <location>
        <begin position="279"/>
        <end position="293"/>
    </location>
</feature>
<keyword evidence="7" id="KW-0808">Transferase</keyword>
<dbReference type="EC" id="3.2.1.14" evidence="4"/>
<evidence type="ECO:0000313" key="23">
    <source>
        <dbReference type="EMBL" id="KAF2146311.1"/>
    </source>
</evidence>
<dbReference type="RefSeq" id="XP_033402020.1">
    <property type="nucleotide sequence ID" value="XM_033537892.1"/>
</dbReference>
<dbReference type="Pfam" id="PF00722">
    <property type="entry name" value="Glyco_hydro_16"/>
    <property type="match status" value="1"/>
</dbReference>
<evidence type="ECO:0000256" key="15">
    <source>
        <dbReference type="ARBA" id="ARBA00023316"/>
    </source>
</evidence>
<dbReference type="InterPro" id="IPR013320">
    <property type="entry name" value="ConA-like_dom_sf"/>
</dbReference>
<evidence type="ECO:0000256" key="12">
    <source>
        <dbReference type="ARBA" id="ARBA00023180"/>
    </source>
</evidence>
<evidence type="ECO:0000256" key="10">
    <source>
        <dbReference type="ARBA" id="ARBA00023136"/>
    </source>
</evidence>
<keyword evidence="13" id="KW-0449">Lipoprotein</keyword>
<dbReference type="Gene3D" id="2.60.120.200">
    <property type="match status" value="1"/>
</dbReference>
<evidence type="ECO:0000256" key="13">
    <source>
        <dbReference type="ARBA" id="ARBA00023288"/>
    </source>
</evidence>
<feature type="signal peptide" evidence="21">
    <location>
        <begin position="1"/>
        <end position="21"/>
    </location>
</feature>
<evidence type="ECO:0000256" key="5">
    <source>
        <dbReference type="ARBA" id="ARBA00022622"/>
    </source>
</evidence>
<evidence type="ECO:0000256" key="6">
    <source>
        <dbReference type="ARBA" id="ARBA00022676"/>
    </source>
</evidence>
<keyword evidence="11 19" id="KW-1015">Disulfide bond</keyword>
<feature type="chain" id="PRO_5025551355" description="chitinase" evidence="21">
    <location>
        <begin position="22"/>
        <end position="338"/>
    </location>
</feature>
<dbReference type="PROSITE" id="PS51762">
    <property type="entry name" value="GH16_2"/>
    <property type="match status" value="1"/>
</dbReference>
<dbReference type="CDD" id="cd02183">
    <property type="entry name" value="GH16_fungal_CRH1_transglycosylase"/>
    <property type="match status" value="1"/>
</dbReference>
<dbReference type="GO" id="GO:0005975">
    <property type="term" value="P:carbohydrate metabolic process"/>
    <property type="evidence" value="ECO:0007669"/>
    <property type="project" value="InterPro"/>
</dbReference>
<dbReference type="GeneID" id="54295388"/>
<evidence type="ECO:0000256" key="11">
    <source>
        <dbReference type="ARBA" id="ARBA00023157"/>
    </source>
</evidence>
<evidence type="ECO:0000256" key="1">
    <source>
        <dbReference type="ARBA" id="ARBA00000822"/>
    </source>
</evidence>
<keyword evidence="8 21" id="KW-0732">Signal</keyword>
<evidence type="ECO:0000256" key="9">
    <source>
        <dbReference type="ARBA" id="ARBA00022801"/>
    </source>
</evidence>
<dbReference type="GO" id="GO:0098552">
    <property type="term" value="C:side of membrane"/>
    <property type="evidence" value="ECO:0007669"/>
    <property type="project" value="UniProtKB-KW"/>
</dbReference>
<evidence type="ECO:0000256" key="7">
    <source>
        <dbReference type="ARBA" id="ARBA00022679"/>
    </source>
</evidence>
<feature type="active site" description="Proton donor" evidence="18">
    <location>
        <position position="125"/>
    </location>
</feature>
<dbReference type="PANTHER" id="PTHR10963:SF68">
    <property type="entry name" value="GLYCOSIDASE CRH1-RELATED"/>
    <property type="match status" value="1"/>
</dbReference>
<keyword evidence="14" id="KW-0326">Glycosidase</keyword>
<evidence type="ECO:0000256" key="3">
    <source>
        <dbReference type="ARBA" id="ARBA00004589"/>
    </source>
</evidence>